<feature type="region of interest" description="Disordered" evidence="2">
    <location>
        <begin position="1"/>
        <end position="42"/>
    </location>
</feature>
<evidence type="ECO:0000259" key="3">
    <source>
        <dbReference type="PROSITE" id="PS50048"/>
    </source>
</evidence>
<evidence type="ECO:0000256" key="1">
    <source>
        <dbReference type="ARBA" id="ARBA00023242"/>
    </source>
</evidence>
<accession>A0AA40AA71</accession>
<dbReference type="PROSITE" id="PS00463">
    <property type="entry name" value="ZN2_CY6_FUNGAL_1"/>
    <property type="match status" value="1"/>
</dbReference>
<dbReference type="PANTHER" id="PTHR37540:SF9">
    <property type="entry name" value="ZN(2)-C6 FUNGAL-TYPE DOMAIN-CONTAINING PROTEIN"/>
    <property type="match status" value="1"/>
</dbReference>
<dbReference type="Proteomes" id="UP001172102">
    <property type="component" value="Unassembled WGS sequence"/>
</dbReference>
<sequence>MTPLATRPETTNHVDPSPHKQRHPAMQTPRASRPQPRLHKSCTECRRRKQRCLPAPVGPQCANCSKRWPKVSCIYEATPTEIATARLQSQLQHHPTVHSVYIFSKETPATPTSRTPLKTAHNASKEHRTGSPQPIGGILTAINCLNGCAVENTARNAELMYFFLNYVGPHLVSIDGDSDNLPPVFRQIMLPWMLQSPIFPNIAVLMASVTESLELGKRPSNATEPLAIKAKVLALINRVLGSDHDPTDVLRSVIHLVIIEWFWGDDASMWAHLRGLTSLVHARGGVLRLSDPLFAAVLTLADYAIACCFEADLSIQTAKSAPLAPPPPSTYDNLLASPLSPHPQPFTALQDLLTLPPASTLTLDAIRALTLLITTPSPSPTKITTAAAALHTTLSSSSALPTAITEAALLSNTIHLAALAYTRAIATRRPLSRVKAVDDMDAVLARNIQAVSPQRWKLMPGVYLWVTLVAVAQEADGAGGSSHDGGGKGLGERDMRTKYLRRRMASAAQAVGQEEFGLAIGYLRAFWGVQRWLARGDGGSG</sequence>
<protein>
    <recommendedName>
        <fullName evidence="3">Zn(2)-C6 fungal-type domain-containing protein</fullName>
    </recommendedName>
</protein>
<dbReference type="EMBL" id="JAUKUA010000005">
    <property type="protein sequence ID" value="KAK0712103.1"/>
    <property type="molecule type" value="Genomic_DNA"/>
</dbReference>
<keyword evidence="1" id="KW-0539">Nucleus</keyword>
<dbReference type="InterPro" id="IPR001138">
    <property type="entry name" value="Zn2Cys6_DnaBD"/>
</dbReference>
<dbReference type="InterPro" id="IPR036864">
    <property type="entry name" value="Zn2-C6_fun-type_DNA-bd_sf"/>
</dbReference>
<dbReference type="GO" id="GO:0008270">
    <property type="term" value="F:zinc ion binding"/>
    <property type="evidence" value="ECO:0007669"/>
    <property type="project" value="InterPro"/>
</dbReference>
<dbReference type="Pfam" id="PF11951">
    <property type="entry name" value="Fungal_trans_2"/>
    <property type="match status" value="1"/>
</dbReference>
<name>A0AA40AA71_9PEZI</name>
<dbReference type="Gene3D" id="4.10.240.10">
    <property type="entry name" value="Zn(2)-C6 fungal-type DNA-binding domain"/>
    <property type="match status" value="1"/>
</dbReference>
<evidence type="ECO:0000313" key="4">
    <source>
        <dbReference type="EMBL" id="KAK0712103.1"/>
    </source>
</evidence>
<keyword evidence="5" id="KW-1185">Reference proteome</keyword>
<dbReference type="PANTHER" id="PTHR37540">
    <property type="entry name" value="TRANSCRIPTION FACTOR (ACR-2), PUTATIVE-RELATED-RELATED"/>
    <property type="match status" value="1"/>
</dbReference>
<feature type="region of interest" description="Disordered" evidence="2">
    <location>
        <begin position="107"/>
        <end position="132"/>
    </location>
</feature>
<dbReference type="InterPro" id="IPR021858">
    <property type="entry name" value="Fun_TF"/>
</dbReference>
<proteinExistence type="predicted"/>
<feature type="compositionally biased region" description="Polar residues" evidence="2">
    <location>
        <begin position="107"/>
        <end position="116"/>
    </location>
</feature>
<gene>
    <name evidence="4" type="ORF">B0H67DRAFT_587025</name>
</gene>
<organism evidence="4 5">
    <name type="scientific">Lasiosphaeris hirsuta</name>
    <dbReference type="NCBI Taxonomy" id="260670"/>
    <lineage>
        <taxon>Eukaryota</taxon>
        <taxon>Fungi</taxon>
        <taxon>Dikarya</taxon>
        <taxon>Ascomycota</taxon>
        <taxon>Pezizomycotina</taxon>
        <taxon>Sordariomycetes</taxon>
        <taxon>Sordariomycetidae</taxon>
        <taxon>Sordariales</taxon>
        <taxon>Lasiosphaeriaceae</taxon>
        <taxon>Lasiosphaeris</taxon>
    </lineage>
</organism>
<evidence type="ECO:0000313" key="5">
    <source>
        <dbReference type="Proteomes" id="UP001172102"/>
    </source>
</evidence>
<dbReference type="SUPFAM" id="SSF57701">
    <property type="entry name" value="Zn2/Cys6 DNA-binding domain"/>
    <property type="match status" value="1"/>
</dbReference>
<dbReference type="GO" id="GO:0000981">
    <property type="term" value="F:DNA-binding transcription factor activity, RNA polymerase II-specific"/>
    <property type="evidence" value="ECO:0007669"/>
    <property type="project" value="InterPro"/>
</dbReference>
<evidence type="ECO:0000256" key="2">
    <source>
        <dbReference type="SAM" id="MobiDB-lite"/>
    </source>
</evidence>
<dbReference type="AlphaFoldDB" id="A0AA40AA71"/>
<comment type="caution">
    <text evidence="4">The sequence shown here is derived from an EMBL/GenBank/DDBJ whole genome shotgun (WGS) entry which is preliminary data.</text>
</comment>
<feature type="domain" description="Zn(2)-C6 fungal-type" evidence="3">
    <location>
        <begin position="41"/>
        <end position="75"/>
    </location>
</feature>
<dbReference type="PROSITE" id="PS50048">
    <property type="entry name" value="ZN2_CY6_FUNGAL_2"/>
    <property type="match status" value="1"/>
</dbReference>
<reference evidence="4" key="1">
    <citation type="submission" date="2023-06" db="EMBL/GenBank/DDBJ databases">
        <title>Genome-scale phylogeny and comparative genomics of the fungal order Sordariales.</title>
        <authorList>
            <consortium name="Lawrence Berkeley National Laboratory"/>
            <person name="Hensen N."/>
            <person name="Bonometti L."/>
            <person name="Westerberg I."/>
            <person name="Brannstrom I.O."/>
            <person name="Guillou S."/>
            <person name="Cros-Aarteil S."/>
            <person name="Calhoun S."/>
            <person name="Haridas S."/>
            <person name="Kuo A."/>
            <person name="Mondo S."/>
            <person name="Pangilinan J."/>
            <person name="Riley R."/>
            <person name="Labutti K."/>
            <person name="Andreopoulos B."/>
            <person name="Lipzen A."/>
            <person name="Chen C."/>
            <person name="Yanf M."/>
            <person name="Daum C."/>
            <person name="Ng V."/>
            <person name="Clum A."/>
            <person name="Steindorff A."/>
            <person name="Ohm R."/>
            <person name="Martin F."/>
            <person name="Silar P."/>
            <person name="Natvig D."/>
            <person name="Lalanne C."/>
            <person name="Gautier V."/>
            <person name="Ament-Velasquez S.L."/>
            <person name="Kruys A."/>
            <person name="Hutchinson M.I."/>
            <person name="Powell A.J."/>
            <person name="Barry K."/>
            <person name="Miller A.N."/>
            <person name="Grigoriev I.V."/>
            <person name="Debuchy R."/>
            <person name="Gladieux P."/>
            <person name="Thoren M.H."/>
            <person name="Johannesson H."/>
        </authorList>
    </citation>
    <scope>NUCLEOTIDE SEQUENCE</scope>
    <source>
        <strain evidence="4">SMH4607-1</strain>
    </source>
</reference>
<dbReference type="CDD" id="cd00067">
    <property type="entry name" value="GAL4"/>
    <property type="match status" value="1"/>
</dbReference>